<keyword evidence="1" id="KW-0472">Membrane</keyword>
<keyword evidence="1" id="KW-1133">Transmembrane helix</keyword>
<feature type="transmembrane region" description="Helical" evidence="1">
    <location>
        <begin position="6"/>
        <end position="28"/>
    </location>
</feature>
<gene>
    <name evidence="2" type="ORF">GMA92_09490</name>
</gene>
<dbReference type="AlphaFoldDB" id="A0A9X4XE02"/>
<reference evidence="2 3" key="1">
    <citation type="journal article" date="2019" name="Nat. Med.">
        <title>A library of human gut bacterial isolates paired with longitudinal multiomics data enables mechanistic microbiome research.</title>
        <authorList>
            <person name="Poyet M."/>
            <person name="Groussin M."/>
            <person name="Gibbons S.M."/>
            <person name="Avila-Pacheco J."/>
            <person name="Jiang X."/>
            <person name="Kearney S.M."/>
            <person name="Perrotta A.R."/>
            <person name="Berdy B."/>
            <person name="Zhao S."/>
            <person name="Lieberman T.D."/>
            <person name="Swanson P.K."/>
            <person name="Smith M."/>
            <person name="Roesemann S."/>
            <person name="Alexander J.E."/>
            <person name="Rich S.A."/>
            <person name="Livny J."/>
            <person name="Vlamakis H."/>
            <person name="Clish C."/>
            <person name="Bullock K."/>
            <person name="Deik A."/>
            <person name="Scott J."/>
            <person name="Pierce K.A."/>
            <person name="Xavier R.J."/>
            <person name="Alm E.J."/>
        </authorList>
    </citation>
    <scope>NUCLEOTIDE SEQUENCE [LARGE SCALE GENOMIC DNA]</scope>
    <source>
        <strain evidence="2 3">BIOML-A198</strain>
    </source>
</reference>
<evidence type="ECO:0000313" key="2">
    <source>
        <dbReference type="EMBL" id="MTK21653.1"/>
    </source>
</evidence>
<name>A0A9X4XE02_9FIRM</name>
<protein>
    <recommendedName>
        <fullName evidence="4">WG repeat-containing protein</fullName>
    </recommendedName>
</protein>
<feature type="transmembrane region" description="Helical" evidence="1">
    <location>
        <begin position="63"/>
        <end position="84"/>
    </location>
</feature>
<evidence type="ECO:0000313" key="3">
    <source>
        <dbReference type="Proteomes" id="UP000487649"/>
    </source>
</evidence>
<proteinExistence type="predicted"/>
<feature type="transmembrane region" description="Helical" evidence="1">
    <location>
        <begin position="96"/>
        <end position="117"/>
    </location>
</feature>
<comment type="caution">
    <text evidence="2">The sequence shown here is derived from an EMBL/GenBank/DDBJ whole genome shotgun (WGS) entry which is preliminary data.</text>
</comment>
<sequence length="634" mass="71102">MSVVLFILSLVVGWIVFQKYRSMFGVIYFGHKRMFFDYVIACFIVYLILALLFALLVVVLKSLLIGAVIAGIVFLVIFILEKLLGDKMPFGIKDRAVHFGLIGVCILSAIGYGVYFFTNDDEEINQSVTTEVETQDSGSDIITIGSNNYFDEVKESDEQDTSLGKYTGVEFVTQYNDVTEINVMTENRLLVKVGDTYSIYDGDFNELQSVGDIAIEEMTNEYIFYSQQLFQDGSFIKGYGILNQDGDVVEAPVPGNEYSEIKAKYQTFTQNSSNGASSVDTLYDPNTGLVGLQLTHKSEDGYIIEQELLVQPVYSAIQINNSIQQEYAFKSTDGKWGILNAKGDIILEPKYSSIEYNSAIWDSSDPYFIIYNDKGEKGIFTHNGWLFEPQIPYENQMQTLNEYVMVADGFNTTVYNEVGAVVKKLDGVYQFTEVKPLGEGALANFYVVCDTFGECGIMDMEFEWIFESATGSNVYVLENGIFVSISNSIHEKKLRFLNEDGSLIEELSIVISPSISDGFFGVSQGGEVFIFGNTVYKFKLNPNYEGDSRLVKKEEPANMAIEEEFTFDTAIDYAKKQYGEDEDTIYSIEDGIFYDENNGLGYCVISLHSKSMQEAGGSGFLLRVTVYEDGRVVE</sequence>
<dbReference type="EMBL" id="WMQE01000020">
    <property type="protein sequence ID" value="MTK21653.1"/>
    <property type="molecule type" value="Genomic_DNA"/>
</dbReference>
<dbReference type="Proteomes" id="UP000487649">
    <property type="component" value="Unassembled WGS sequence"/>
</dbReference>
<keyword evidence="1" id="KW-0812">Transmembrane</keyword>
<evidence type="ECO:0000256" key="1">
    <source>
        <dbReference type="SAM" id="Phobius"/>
    </source>
</evidence>
<accession>A0A9X4XE02</accession>
<evidence type="ECO:0008006" key="4">
    <source>
        <dbReference type="Google" id="ProtNLM"/>
    </source>
</evidence>
<organism evidence="2 3">
    <name type="scientific">Turicibacter sanguinis</name>
    <dbReference type="NCBI Taxonomy" id="154288"/>
    <lineage>
        <taxon>Bacteria</taxon>
        <taxon>Bacillati</taxon>
        <taxon>Bacillota</taxon>
        <taxon>Erysipelotrichia</taxon>
        <taxon>Erysipelotrichales</taxon>
        <taxon>Turicibacteraceae</taxon>
        <taxon>Turicibacter</taxon>
    </lineage>
</organism>
<feature type="transmembrane region" description="Helical" evidence="1">
    <location>
        <begin position="35"/>
        <end position="57"/>
    </location>
</feature>